<dbReference type="Pfam" id="PF13857">
    <property type="entry name" value="Ank_5"/>
    <property type="match status" value="1"/>
</dbReference>
<keyword evidence="5" id="KW-1185">Reference proteome</keyword>
<feature type="compositionally biased region" description="Polar residues" evidence="2">
    <location>
        <begin position="635"/>
        <end position="646"/>
    </location>
</feature>
<feature type="domain" description="Single-strand DNA deaminase toxin A-like C-terminal" evidence="3">
    <location>
        <begin position="183"/>
        <end position="248"/>
    </location>
</feature>
<evidence type="ECO:0000313" key="5">
    <source>
        <dbReference type="Proteomes" id="UP001285441"/>
    </source>
</evidence>
<dbReference type="Gene3D" id="1.25.40.20">
    <property type="entry name" value="Ankyrin repeat-containing domain"/>
    <property type="match status" value="1"/>
</dbReference>
<feature type="compositionally biased region" description="Low complexity" evidence="2">
    <location>
        <begin position="701"/>
        <end position="719"/>
    </location>
</feature>
<feature type="compositionally biased region" description="Polar residues" evidence="2">
    <location>
        <begin position="550"/>
        <end position="559"/>
    </location>
</feature>
<dbReference type="InterPro" id="IPR057517">
    <property type="entry name" value="SsdA-like_C"/>
</dbReference>
<comment type="caution">
    <text evidence="4">The sequence shown here is derived from an EMBL/GenBank/DDBJ whole genome shotgun (WGS) entry which is preliminary data.</text>
</comment>
<keyword evidence="1" id="KW-0040">ANK repeat</keyword>
<dbReference type="EMBL" id="JAULSW010000007">
    <property type="protein sequence ID" value="KAK3374877.1"/>
    <property type="molecule type" value="Genomic_DNA"/>
</dbReference>
<dbReference type="SMART" id="SM00248">
    <property type="entry name" value="ANK"/>
    <property type="match status" value="2"/>
</dbReference>
<evidence type="ECO:0000259" key="3">
    <source>
        <dbReference type="Pfam" id="PF24120"/>
    </source>
</evidence>
<gene>
    <name evidence="4" type="ORF">B0H63DRAFT_562869</name>
</gene>
<dbReference type="PROSITE" id="PS50297">
    <property type="entry name" value="ANK_REP_REGION"/>
    <property type="match status" value="1"/>
</dbReference>
<feature type="repeat" description="ANK" evidence="1">
    <location>
        <begin position="44"/>
        <end position="76"/>
    </location>
</feature>
<dbReference type="SUPFAM" id="SSF48403">
    <property type="entry name" value="Ankyrin repeat"/>
    <property type="match status" value="1"/>
</dbReference>
<proteinExistence type="predicted"/>
<dbReference type="AlphaFoldDB" id="A0AAE0N8L9"/>
<evidence type="ECO:0000256" key="2">
    <source>
        <dbReference type="SAM" id="MobiDB-lite"/>
    </source>
</evidence>
<feature type="region of interest" description="Disordered" evidence="2">
    <location>
        <begin position="635"/>
        <end position="719"/>
    </location>
</feature>
<protein>
    <recommendedName>
        <fullName evidence="3">Single-strand DNA deaminase toxin A-like C-terminal domain-containing protein</fullName>
    </recommendedName>
</protein>
<reference evidence="4" key="1">
    <citation type="journal article" date="2023" name="Mol. Phylogenet. Evol.">
        <title>Genome-scale phylogeny and comparative genomics of the fungal order Sordariales.</title>
        <authorList>
            <person name="Hensen N."/>
            <person name="Bonometti L."/>
            <person name="Westerberg I."/>
            <person name="Brannstrom I.O."/>
            <person name="Guillou S."/>
            <person name="Cros-Aarteil S."/>
            <person name="Calhoun S."/>
            <person name="Haridas S."/>
            <person name="Kuo A."/>
            <person name="Mondo S."/>
            <person name="Pangilinan J."/>
            <person name="Riley R."/>
            <person name="LaButti K."/>
            <person name="Andreopoulos B."/>
            <person name="Lipzen A."/>
            <person name="Chen C."/>
            <person name="Yan M."/>
            <person name="Daum C."/>
            <person name="Ng V."/>
            <person name="Clum A."/>
            <person name="Steindorff A."/>
            <person name="Ohm R.A."/>
            <person name="Martin F."/>
            <person name="Silar P."/>
            <person name="Natvig D.O."/>
            <person name="Lalanne C."/>
            <person name="Gautier V."/>
            <person name="Ament-Velasquez S.L."/>
            <person name="Kruys A."/>
            <person name="Hutchinson M.I."/>
            <person name="Powell A.J."/>
            <person name="Barry K."/>
            <person name="Miller A.N."/>
            <person name="Grigoriev I.V."/>
            <person name="Debuchy R."/>
            <person name="Gladieux P."/>
            <person name="Hiltunen Thoren M."/>
            <person name="Johannesson H."/>
        </authorList>
    </citation>
    <scope>NUCLEOTIDE SEQUENCE</scope>
    <source>
        <strain evidence="4">CBS 232.78</strain>
    </source>
</reference>
<dbReference type="InterPro" id="IPR002110">
    <property type="entry name" value="Ankyrin_rpt"/>
</dbReference>
<dbReference type="Pfam" id="PF24120">
    <property type="entry name" value="SsdA_C"/>
    <property type="match status" value="1"/>
</dbReference>
<feature type="compositionally biased region" description="Polar residues" evidence="2">
    <location>
        <begin position="506"/>
        <end position="518"/>
    </location>
</feature>
<feature type="region of interest" description="Disordered" evidence="2">
    <location>
        <begin position="477"/>
        <end position="615"/>
    </location>
</feature>
<organism evidence="4 5">
    <name type="scientific">Podospora didyma</name>
    <dbReference type="NCBI Taxonomy" id="330526"/>
    <lineage>
        <taxon>Eukaryota</taxon>
        <taxon>Fungi</taxon>
        <taxon>Dikarya</taxon>
        <taxon>Ascomycota</taxon>
        <taxon>Pezizomycotina</taxon>
        <taxon>Sordariomycetes</taxon>
        <taxon>Sordariomycetidae</taxon>
        <taxon>Sordariales</taxon>
        <taxon>Podosporaceae</taxon>
        <taxon>Podospora</taxon>
    </lineage>
</organism>
<name>A0AAE0N8L9_9PEZI</name>
<reference evidence="4" key="2">
    <citation type="submission" date="2023-06" db="EMBL/GenBank/DDBJ databases">
        <authorList>
            <consortium name="Lawrence Berkeley National Laboratory"/>
            <person name="Haridas S."/>
            <person name="Hensen N."/>
            <person name="Bonometti L."/>
            <person name="Westerberg I."/>
            <person name="Brannstrom I.O."/>
            <person name="Guillou S."/>
            <person name="Cros-Aarteil S."/>
            <person name="Calhoun S."/>
            <person name="Kuo A."/>
            <person name="Mondo S."/>
            <person name="Pangilinan J."/>
            <person name="Riley R."/>
            <person name="LaButti K."/>
            <person name="Andreopoulos B."/>
            <person name="Lipzen A."/>
            <person name="Chen C."/>
            <person name="Yanf M."/>
            <person name="Daum C."/>
            <person name="Ng V."/>
            <person name="Clum A."/>
            <person name="Steindorff A."/>
            <person name="Ohm R."/>
            <person name="Martin F."/>
            <person name="Silar P."/>
            <person name="Natvig D."/>
            <person name="Lalanne C."/>
            <person name="Gautier V."/>
            <person name="Ament-velasquez S.L."/>
            <person name="Kruys A."/>
            <person name="Hutchinson M.I."/>
            <person name="Powell A.J."/>
            <person name="Barry K."/>
            <person name="Miller A.N."/>
            <person name="Grigoriev I.V."/>
            <person name="Debuchy R."/>
            <person name="Gladieux P."/>
            <person name="Thoren M.H."/>
            <person name="Johannesson H."/>
        </authorList>
    </citation>
    <scope>NUCLEOTIDE SEQUENCE</scope>
    <source>
        <strain evidence="4">CBS 232.78</strain>
    </source>
</reference>
<dbReference type="InterPro" id="IPR036770">
    <property type="entry name" value="Ankyrin_rpt-contain_sf"/>
</dbReference>
<sequence>MSLDFATKALGLEPIHVATVTRNAKEVARILRKDPDKVNARNREGATALHLAVIFGCFPIVRLLLMKKASISVTDHEGCTPRTYARSGERRRHKIEQFQALGIESKKKRRGRDISIIFREPEALRAMLAKNNHPLSKTVLLRDGSKLSILKKIGEVDIGSPINVSTCGYMSSHGDMTPMPQMAAISGWKNTSIRPGVLPNNVFTGFVREAAKLLKFNLPKQPWDSPGQKEVPERFVGRWFASHIEKQLSTFWVIRLLREYLNTVDLSRMRELMDIEMPPNHKNVKIFLDHNPCGNCLTYLAVLRRATGITFSAEVIPFVLMGSRAKKAGACKNCTCESCSSGRKIPPLSRAGPSMVSDEAFEEMERNRQEDFTELDQNRPDTAEAANVPGFEIEEGPEVEKEVVDKQDIPIHDQDNSIAVEAANEVDTVNPFRDRRRTLLPKGQIIRRFRHGVYKTSPPKRWVRFPDGTSKPIYKKRRLRAVDKDDSEDGHDDPQESVVRPKPRQPVTSFNLSQSSCDSVPPREVVSMMNGVSAFFGDGSPSQRQEEPGQRSSSVQHLNLSVDRRRRGAQQHTKTESRFQIPHQTPILRMQNRPLPERSKPASPLAGQRVSNKPQQKARFLLGLKKFAYTGPSTSRQATQACSRSGSIPRRLQTHRLSTQTGISGGVQKKQAGRKPRAATKEAKIRNQSVFARAFQRHHQQQQGSQDQGRQQQQQQRVC</sequence>
<accession>A0AAE0N8L9</accession>
<dbReference type="Proteomes" id="UP001285441">
    <property type="component" value="Unassembled WGS sequence"/>
</dbReference>
<dbReference type="PROSITE" id="PS50088">
    <property type="entry name" value="ANK_REPEAT"/>
    <property type="match status" value="1"/>
</dbReference>
<evidence type="ECO:0000256" key="1">
    <source>
        <dbReference type="PROSITE-ProRule" id="PRU00023"/>
    </source>
</evidence>
<evidence type="ECO:0000313" key="4">
    <source>
        <dbReference type="EMBL" id="KAK3374877.1"/>
    </source>
</evidence>